<reference evidence="2" key="1">
    <citation type="journal article" date="2021" name="Cell">
        <title>Tracing the genetic footprints of vertebrate landing in non-teleost ray-finned fishes.</title>
        <authorList>
            <person name="Bi X."/>
            <person name="Wang K."/>
            <person name="Yang L."/>
            <person name="Pan H."/>
            <person name="Jiang H."/>
            <person name="Wei Q."/>
            <person name="Fang M."/>
            <person name="Yu H."/>
            <person name="Zhu C."/>
            <person name="Cai Y."/>
            <person name="He Y."/>
            <person name="Gan X."/>
            <person name="Zeng H."/>
            <person name="Yu D."/>
            <person name="Zhu Y."/>
            <person name="Jiang H."/>
            <person name="Qiu Q."/>
            <person name="Yang H."/>
            <person name="Zhang Y.E."/>
            <person name="Wang W."/>
            <person name="Zhu M."/>
            <person name="He S."/>
            <person name="Zhang G."/>
        </authorList>
    </citation>
    <scope>NUCLEOTIDE SEQUENCE</scope>
    <source>
        <strain evidence="2">Pddl_001</strain>
    </source>
</reference>
<gene>
    <name evidence="2" type="primary">Unc80_1</name>
    <name evidence="2" type="ORF">GTO93_0010537</name>
</gene>
<feature type="region of interest" description="Disordered" evidence="1">
    <location>
        <begin position="118"/>
        <end position="144"/>
    </location>
</feature>
<keyword evidence="3" id="KW-1185">Reference proteome</keyword>
<evidence type="ECO:0000256" key="1">
    <source>
        <dbReference type="SAM" id="MobiDB-lite"/>
    </source>
</evidence>
<feature type="non-terminal residue" evidence="2">
    <location>
        <position position="1"/>
    </location>
</feature>
<dbReference type="EMBL" id="JAAWVQ010134725">
    <property type="protein sequence ID" value="MBN3284249.1"/>
    <property type="molecule type" value="Genomic_DNA"/>
</dbReference>
<feature type="non-terminal residue" evidence="2">
    <location>
        <position position="408"/>
    </location>
</feature>
<dbReference type="PANTHER" id="PTHR31781:SF1">
    <property type="entry name" value="PROTEIN UNC-80 HOMOLOG"/>
    <property type="match status" value="1"/>
</dbReference>
<dbReference type="PANTHER" id="PTHR31781">
    <property type="entry name" value="UNC80"/>
    <property type="match status" value="1"/>
</dbReference>
<feature type="compositionally biased region" description="Gly residues" evidence="1">
    <location>
        <begin position="318"/>
        <end position="333"/>
    </location>
</feature>
<feature type="compositionally biased region" description="Basic and acidic residues" evidence="1">
    <location>
        <begin position="282"/>
        <end position="294"/>
    </location>
</feature>
<evidence type="ECO:0000313" key="3">
    <source>
        <dbReference type="Proteomes" id="UP001166093"/>
    </source>
</evidence>
<organism evidence="2 3">
    <name type="scientific">Polyodon spathula</name>
    <name type="common">North American paddlefish</name>
    <name type="synonym">Squalus spathula</name>
    <dbReference type="NCBI Taxonomy" id="7913"/>
    <lineage>
        <taxon>Eukaryota</taxon>
        <taxon>Metazoa</taxon>
        <taxon>Chordata</taxon>
        <taxon>Craniata</taxon>
        <taxon>Vertebrata</taxon>
        <taxon>Euteleostomi</taxon>
        <taxon>Actinopterygii</taxon>
        <taxon>Chondrostei</taxon>
        <taxon>Acipenseriformes</taxon>
        <taxon>Polyodontidae</taxon>
        <taxon>Polyodon</taxon>
    </lineage>
</organism>
<sequence>MTSKCKEEKSFSTETFSKVSLTNLRRQAVPDLSSDLGMNIFKTFKSRKEERERKGSIPFHHTGKRRQRRMGVPFLLHEDHLDVSPTRSTFSFGSFSGIGDERRGLAILRRFIRRGSSDTTADMDSLGARQSHSHHTLMSDSHGENTVKEVRSQISTITVATFSTTVASFNVGYADFFTEHMKKMCNPVPIPEMPIEPLACSNLPRSLTDSCINYSCLEDAESIEGTNNFILKNGMLDLGVILRAVYVVLTDDISSRICDVTLNIIECLLQLRVVPSMGKKVSKVEEKENEETGLKDGTNQRTGGANVGVAGGMGEALGGGGGGNGGGGGGGGGDDGKNRHVPLSGHRLALTMPIKIVKFLGCAYGCGEGHRGLSGDRLHMQVMAADTLTRRHCRGWYTNKTPLQRLVH</sequence>
<dbReference type="Proteomes" id="UP001166093">
    <property type="component" value="Unassembled WGS sequence"/>
</dbReference>
<name>A0ABS2YCQ6_POLSP</name>
<proteinExistence type="predicted"/>
<protein>
    <submittedName>
        <fullName evidence="2">UNC80 protein</fullName>
    </submittedName>
</protein>
<comment type="caution">
    <text evidence="2">The sequence shown here is derived from an EMBL/GenBank/DDBJ whole genome shotgun (WGS) entry which is preliminary data.</text>
</comment>
<evidence type="ECO:0000313" key="2">
    <source>
        <dbReference type="EMBL" id="MBN3284249.1"/>
    </source>
</evidence>
<accession>A0ABS2YCQ6</accession>
<feature type="region of interest" description="Disordered" evidence="1">
    <location>
        <begin position="282"/>
        <end position="305"/>
    </location>
</feature>
<feature type="region of interest" description="Disordered" evidence="1">
    <location>
        <begin position="318"/>
        <end position="340"/>
    </location>
</feature>